<dbReference type="PANTHER" id="PTHR33164:SF106">
    <property type="entry name" value="TRANSCRIPTIONAL REGULATORY PROTEIN"/>
    <property type="match status" value="1"/>
</dbReference>
<dbReference type="SUPFAM" id="SSF46785">
    <property type="entry name" value="Winged helix' DNA-binding domain"/>
    <property type="match status" value="1"/>
</dbReference>
<accession>A0A7W3LIY8</accession>
<dbReference type="AlphaFoldDB" id="A0A7W3LIY8"/>
<dbReference type="PRINTS" id="PR00598">
    <property type="entry name" value="HTHMARR"/>
</dbReference>
<dbReference type="Proteomes" id="UP000572680">
    <property type="component" value="Unassembled WGS sequence"/>
</dbReference>
<dbReference type="Pfam" id="PF12802">
    <property type="entry name" value="MarR_2"/>
    <property type="match status" value="1"/>
</dbReference>
<dbReference type="InterPro" id="IPR000835">
    <property type="entry name" value="HTH_MarR-typ"/>
</dbReference>
<protein>
    <submittedName>
        <fullName evidence="2">DNA-binding MarR family transcriptional regulator</fullName>
    </submittedName>
</protein>
<evidence type="ECO:0000313" key="3">
    <source>
        <dbReference type="Proteomes" id="UP000572680"/>
    </source>
</evidence>
<dbReference type="GO" id="GO:0006950">
    <property type="term" value="P:response to stress"/>
    <property type="evidence" value="ECO:0007669"/>
    <property type="project" value="TreeGrafter"/>
</dbReference>
<dbReference type="PANTHER" id="PTHR33164">
    <property type="entry name" value="TRANSCRIPTIONAL REGULATOR, MARR FAMILY"/>
    <property type="match status" value="1"/>
</dbReference>
<proteinExistence type="predicted"/>
<dbReference type="InterPro" id="IPR036388">
    <property type="entry name" value="WH-like_DNA-bd_sf"/>
</dbReference>
<dbReference type="InterPro" id="IPR036390">
    <property type="entry name" value="WH_DNA-bd_sf"/>
</dbReference>
<evidence type="ECO:0000259" key="1">
    <source>
        <dbReference type="PROSITE" id="PS50995"/>
    </source>
</evidence>
<comment type="caution">
    <text evidence="2">The sequence shown here is derived from an EMBL/GenBank/DDBJ whole genome shotgun (WGS) entry which is preliminary data.</text>
</comment>
<keyword evidence="3" id="KW-1185">Reference proteome</keyword>
<dbReference type="RefSeq" id="WP_182841500.1">
    <property type="nucleotide sequence ID" value="NZ_BAAALP010000006.1"/>
</dbReference>
<dbReference type="PROSITE" id="PS50995">
    <property type="entry name" value="HTH_MARR_2"/>
    <property type="match status" value="1"/>
</dbReference>
<dbReference type="GO" id="GO:0003677">
    <property type="term" value="F:DNA binding"/>
    <property type="evidence" value="ECO:0007669"/>
    <property type="project" value="UniProtKB-KW"/>
</dbReference>
<dbReference type="InterPro" id="IPR039422">
    <property type="entry name" value="MarR/SlyA-like"/>
</dbReference>
<dbReference type="SMART" id="SM00347">
    <property type="entry name" value="HTH_MARR"/>
    <property type="match status" value="1"/>
</dbReference>
<gene>
    <name evidence="2" type="ORF">HNR61_000558</name>
</gene>
<evidence type="ECO:0000313" key="2">
    <source>
        <dbReference type="EMBL" id="MBA8948960.1"/>
    </source>
</evidence>
<reference evidence="2 3" key="1">
    <citation type="submission" date="2020-08" db="EMBL/GenBank/DDBJ databases">
        <title>Genomic Encyclopedia of Type Strains, Phase IV (KMG-IV): sequencing the most valuable type-strain genomes for metagenomic binning, comparative biology and taxonomic classification.</title>
        <authorList>
            <person name="Goeker M."/>
        </authorList>
    </citation>
    <scope>NUCLEOTIDE SEQUENCE [LARGE SCALE GENOMIC DNA]</scope>
    <source>
        <strain evidence="2 3">DSM 44197</strain>
    </source>
</reference>
<name>A0A7W3LIY8_ACTNM</name>
<dbReference type="GO" id="GO:0003700">
    <property type="term" value="F:DNA-binding transcription factor activity"/>
    <property type="evidence" value="ECO:0007669"/>
    <property type="project" value="InterPro"/>
</dbReference>
<sequence>MTQRPSGERHEIFRDYLDAVGLHALAGAEAAGLQASEWYAMSQISLAGSLTPGELSARTGLTTGATTRLIDRLERAGRVRRVADPGDRRRVVVEPAPDAPDVDIDAIVGPARRRVGEVLERYTPEQREVLFDYFRRAAPAFREATEEIRAALRDRKRR</sequence>
<feature type="domain" description="HTH marR-type" evidence="1">
    <location>
        <begin position="1"/>
        <end position="139"/>
    </location>
</feature>
<organism evidence="2 3">
    <name type="scientific">Actinomadura namibiensis</name>
    <dbReference type="NCBI Taxonomy" id="182080"/>
    <lineage>
        <taxon>Bacteria</taxon>
        <taxon>Bacillati</taxon>
        <taxon>Actinomycetota</taxon>
        <taxon>Actinomycetes</taxon>
        <taxon>Streptosporangiales</taxon>
        <taxon>Thermomonosporaceae</taxon>
        <taxon>Actinomadura</taxon>
    </lineage>
</organism>
<dbReference type="EMBL" id="JACJIA010000001">
    <property type="protein sequence ID" value="MBA8948960.1"/>
    <property type="molecule type" value="Genomic_DNA"/>
</dbReference>
<keyword evidence="2" id="KW-0238">DNA-binding</keyword>
<dbReference type="Gene3D" id="1.10.10.10">
    <property type="entry name" value="Winged helix-like DNA-binding domain superfamily/Winged helix DNA-binding domain"/>
    <property type="match status" value="1"/>
</dbReference>